<evidence type="ECO:0000313" key="5">
    <source>
        <dbReference type="Proteomes" id="UP000325415"/>
    </source>
</evidence>
<organism evidence="4 5">
    <name type="scientific">Bifidobacterium tibiigranuli</name>
    <dbReference type="NCBI Taxonomy" id="2172043"/>
    <lineage>
        <taxon>Bacteria</taxon>
        <taxon>Bacillati</taxon>
        <taxon>Actinomycetota</taxon>
        <taxon>Actinomycetes</taxon>
        <taxon>Bifidobacteriales</taxon>
        <taxon>Bifidobacteriaceae</taxon>
        <taxon>Bifidobacterium</taxon>
    </lineage>
</organism>
<dbReference type="RefSeq" id="WP_152581218.1">
    <property type="nucleotide sequence ID" value="NZ_QDAG01000008.1"/>
</dbReference>
<feature type="coiled-coil region" evidence="1">
    <location>
        <begin position="298"/>
        <end position="361"/>
    </location>
</feature>
<comment type="caution">
    <text evidence="4">The sequence shown here is derived from an EMBL/GenBank/DDBJ whole genome shotgun (WGS) entry which is preliminary data.</text>
</comment>
<sequence length="489" mass="50431">MSRSKVQNADLNFDFPVAERKNKPDAQTATLAFAVPGKPAANADNSAAFSAADGSVSAAAPTASAPVTAAAAPLAADGQQLLATPTPIPTPPLASNDIVDTFWDIPAIDIPSPEAIAKREKIQARRQQSGAPTAALSGGLPLFLGDSKRPSQATTETFAPAEFDFDAIISGASDALDAKQGLHKADPEEAPRSHVKQIVIAAVVLIVIVALAVGGNFLWRQHRDTVEYRQAMSACNAATGEYSKADADLATVLRNTKSMQGVTSDQVTDAKTVTTLRDAVSKANSISVAAGCPASLSADALQDNAKDAKRLAAALRGSTDDITTAAKAVTTSKAAKDTANAAAIQANLKTATADAQTLLNNSLYSVADNSTRVALETAIKTANTLLGQNKPDAAAMQNALTGLQTASDAVKSSMSDLVVQNQITAQQQAQLQAQQQAQQNQQQQTPAQPVVPAPSAEPTTEPSVAPSTTTPTDPTSSPTETTPKDQPQQ</sequence>
<keyword evidence="1" id="KW-0175">Coiled coil</keyword>
<keyword evidence="3" id="KW-0812">Transmembrane</keyword>
<feature type="compositionally biased region" description="Low complexity" evidence="2">
    <location>
        <begin position="435"/>
        <end position="481"/>
    </location>
</feature>
<name>A0A5N6S2J8_9BIFI</name>
<dbReference type="EMBL" id="QDAG01000008">
    <property type="protein sequence ID" value="KAE8127456.1"/>
    <property type="molecule type" value="Genomic_DNA"/>
</dbReference>
<evidence type="ECO:0000256" key="3">
    <source>
        <dbReference type="SAM" id="Phobius"/>
    </source>
</evidence>
<evidence type="ECO:0000256" key="2">
    <source>
        <dbReference type="SAM" id="MobiDB-lite"/>
    </source>
</evidence>
<feature type="transmembrane region" description="Helical" evidence="3">
    <location>
        <begin position="198"/>
        <end position="219"/>
    </location>
</feature>
<evidence type="ECO:0008006" key="6">
    <source>
        <dbReference type="Google" id="ProtNLM"/>
    </source>
</evidence>
<proteinExistence type="predicted"/>
<dbReference type="AlphaFoldDB" id="A0A5N6S2J8"/>
<evidence type="ECO:0000313" key="4">
    <source>
        <dbReference type="EMBL" id="KAE8127456.1"/>
    </source>
</evidence>
<protein>
    <recommendedName>
        <fullName evidence="6">Sugar-binding protein</fullName>
    </recommendedName>
</protein>
<dbReference type="Proteomes" id="UP000325415">
    <property type="component" value="Unassembled WGS sequence"/>
</dbReference>
<keyword evidence="3" id="KW-1133">Transmembrane helix</keyword>
<keyword evidence="5" id="KW-1185">Reference proteome</keyword>
<evidence type="ECO:0000256" key="1">
    <source>
        <dbReference type="SAM" id="Coils"/>
    </source>
</evidence>
<feature type="region of interest" description="Disordered" evidence="2">
    <location>
        <begin position="435"/>
        <end position="489"/>
    </location>
</feature>
<dbReference type="GeneID" id="78127658"/>
<accession>A0A5N6S2J8</accession>
<keyword evidence="3" id="KW-0472">Membrane</keyword>
<reference evidence="4 5" key="1">
    <citation type="submission" date="2018-04" db="EMBL/GenBank/DDBJ databases">
        <authorList>
            <person name="Eckel V.P."/>
            <person name="Vogel R.F."/>
        </authorList>
    </citation>
    <scope>NUCLEOTIDE SEQUENCE [LARGE SCALE GENOMIC DNA]</scope>
    <source>
        <strain evidence="5">TMW 2.1764</strain>
    </source>
</reference>
<dbReference type="OrthoDB" id="3239074at2"/>
<gene>
    <name evidence="4" type="ORF">DDE84_08180</name>
</gene>